<evidence type="ECO:0000256" key="3">
    <source>
        <dbReference type="ARBA" id="ARBA00023125"/>
    </source>
</evidence>
<comment type="caution">
    <text evidence="8">The sequence shown here is derived from an EMBL/GenBank/DDBJ whole genome shotgun (WGS) entry which is preliminary data.</text>
</comment>
<keyword evidence="1" id="KW-0479">Metal-binding</keyword>
<dbReference type="InterPro" id="IPR007219">
    <property type="entry name" value="XnlR_reg_dom"/>
</dbReference>
<dbReference type="SUPFAM" id="SSF57701">
    <property type="entry name" value="Zn2/Cys6 DNA-binding domain"/>
    <property type="match status" value="1"/>
</dbReference>
<reference evidence="8 9" key="1">
    <citation type="journal article" date="2016" name="Genome Biol. Evol.">
        <title>Draft genome sequence of an aflatoxigenic Aspergillus species, A. bombycis.</title>
        <authorList>
            <person name="Moore G.G."/>
            <person name="Mack B.M."/>
            <person name="Beltz S.B."/>
            <person name="Gilbert M.K."/>
        </authorList>
    </citation>
    <scope>NUCLEOTIDE SEQUENCE [LARGE SCALE GENOMIC DNA]</scope>
    <source>
        <strain evidence="9">NRRL 26010</strain>
    </source>
</reference>
<dbReference type="PROSITE" id="PS00463">
    <property type="entry name" value="ZN2_CY6_FUNGAL_1"/>
    <property type="match status" value="1"/>
</dbReference>
<dbReference type="Pfam" id="PF00172">
    <property type="entry name" value="Zn_clus"/>
    <property type="match status" value="1"/>
</dbReference>
<accession>A0A1F8A0M9</accession>
<organism evidence="8 9">
    <name type="scientific">Aspergillus bombycis</name>
    <dbReference type="NCBI Taxonomy" id="109264"/>
    <lineage>
        <taxon>Eukaryota</taxon>
        <taxon>Fungi</taxon>
        <taxon>Dikarya</taxon>
        <taxon>Ascomycota</taxon>
        <taxon>Pezizomycotina</taxon>
        <taxon>Eurotiomycetes</taxon>
        <taxon>Eurotiomycetidae</taxon>
        <taxon>Eurotiales</taxon>
        <taxon>Aspergillaceae</taxon>
        <taxon>Aspergillus</taxon>
    </lineage>
</organism>
<evidence type="ECO:0000256" key="2">
    <source>
        <dbReference type="ARBA" id="ARBA00023015"/>
    </source>
</evidence>
<dbReference type="Gene3D" id="4.10.240.10">
    <property type="entry name" value="Zn(2)-C6 fungal-type DNA-binding domain"/>
    <property type="match status" value="1"/>
</dbReference>
<protein>
    <recommendedName>
        <fullName evidence="7">Zn(2)-C6 fungal-type domain-containing protein</fullName>
    </recommendedName>
</protein>
<dbReference type="GeneID" id="34449471"/>
<dbReference type="GO" id="GO:0001080">
    <property type="term" value="P:nitrogen catabolite activation of transcription from RNA polymerase II promoter"/>
    <property type="evidence" value="ECO:0007669"/>
    <property type="project" value="TreeGrafter"/>
</dbReference>
<dbReference type="CDD" id="cd00067">
    <property type="entry name" value="GAL4"/>
    <property type="match status" value="1"/>
</dbReference>
<keyword evidence="3" id="KW-0238">DNA-binding</keyword>
<evidence type="ECO:0000313" key="9">
    <source>
        <dbReference type="Proteomes" id="UP000179179"/>
    </source>
</evidence>
<sequence length="667" mass="75449">MQSQRRPYRSHKVPACERCRRFKRRCTGGTPDQPCVLCSLQEVPCIISSSPKSSSRPRRGVKHDQRRTQTSRIAPFTPIDKVPSPAPADGEVGQEHIGRDYHGSPGQDQSKVELSMFASPVISEDIKILERYMSSKSSSLSTGERSGSSDTPMVYLRAPRRREGLSMAANPGKRQKEIVLQVLQPYTDELIRLYFEEIHPAFPLLDEQLFMELYKAGDKLSPVLVCYFFSVSLILWHHSPVLRQFPKPDIYFIWNLAVEALQQDFLAPALSTMYSVLLDMGGRPIYSMLVNIINNGRAVTLAQTLGLNRDPTHWRRPKSEKSLRIRLWWAVVIHDRWSSFAHGISPTITKARYDVPIPMLEDIITDSNQSDTRIKAANSFIHLCTLTEILGEVLPLVYDLNLNPKETWKQIRRFETDLDEWEDRLPNYLRRDHDENTRVSGSSSLQLSYLAVRLLLNRISLHAAALSTDIDRLQTTRYHLSQLRKSAQEIVNYVCSLTKAQLQEFWLPYTAHHLILTVIILLRCTIESTDKIIISTCKTSLQHLWTTLQTAAEDGWDLATMCISQCKESVSKVLDGDVRGPNVVGGEEHQQLHQQQGGDGRLLPIQGDGRSPAMQSMGGGELLPDILPFSNPDISFDNQWDFGSLYGLGWMGMDGFGAYEAGNQGAF</sequence>
<evidence type="ECO:0000256" key="6">
    <source>
        <dbReference type="SAM" id="MobiDB-lite"/>
    </source>
</evidence>
<dbReference type="PANTHER" id="PTHR31668">
    <property type="entry name" value="GLUCOSE TRANSPORT TRANSCRIPTION REGULATOR RGT1-RELATED-RELATED"/>
    <property type="match status" value="1"/>
</dbReference>
<dbReference type="SMART" id="SM00906">
    <property type="entry name" value="Fungal_trans"/>
    <property type="match status" value="1"/>
</dbReference>
<dbReference type="RefSeq" id="XP_022388585.1">
    <property type="nucleotide sequence ID" value="XM_022533210.1"/>
</dbReference>
<keyword evidence="4" id="KW-0804">Transcription</keyword>
<evidence type="ECO:0000259" key="7">
    <source>
        <dbReference type="PROSITE" id="PS50048"/>
    </source>
</evidence>
<keyword evidence="2" id="KW-0805">Transcription regulation</keyword>
<proteinExistence type="predicted"/>
<dbReference type="InterPro" id="IPR001138">
    <property type="entry name" value="Zn2Cys6_DnaBD"/>
</dbReference>
<dbReference type="AlphaFoldDB" id="A0A1F8A0M9"/>
<dbReference type="GO" id="GO:0008270">
    <property type="term" value="F:zinc ion binding"/>
    <property type="evidence" value="ECO:0007669"/>
    <property type="project" value="InterPro"/>
</dbReference>
<keyword evidence="5" id="KW-0539">Nucleus</keyword>
<dbReference type="GO" id="GO:0005634">
    <property type="term" value="C:nucleus"/>
    <property type="evidence" value="ECO:0007669"/>
    <property type="project" value="TreeGrafter"/>
</dbReference>
<dbReference type="Proteomes" id="UP000179179">
    <property type="component" value="Unassembled WGS sequence"/>
</dbReference>
<dbReference type="GO" id="GO:0006351">
    <property type="term" value="P:DNA-templated transcription"/>
    <property type="evidence" value="ECO:0007669"/>
    <property type="project" value="InterPro"/>
</dbReference>
<dbReference type="CDD" id="cd12148">
    <property type="entry name" value="fungal_TF_MHR"/>
    <property type="match status" value="1"/>
</dbReference>
<dbReference type="SMART" id="SM00066">
    <property type="entry name" value="GAL4"/>
    <property type="match status" value="1"/>
</dbReference>
<evidence type="ECO:0000313" key="8">
    <source>
        <dbReference type="EMBL" id="OGM44868.1"/>
    </source>
</evidence>
<dbReference type="InterPro" id="IPR036864">
    <property type="entry name" value="Zn2-C6_fun-type_DNA-bd_sf"/>
</dbReference>
<dbReference type="GO" id="GO:0000981">
    <property type="term" value="F:DNA-binding transcription factor activity, RNA polymerase II-specific"/>
    <property type="evidence" value="ECO:0007669"/>
    <property type="project" value="InterPro"/>
</dbReference>
<dbReference type="PANTHER" id="PTHR31668:SF10">
    <property type="entry name" value="ZN(II)2CYS6 TRANSCRIPTION FACTOR (EUROFUNG)"/>
    <property type="match status" value="1"/>
</dbReference>
<feature type="region of interest" description="Disordered" evidence="6">
    <location>
        <begin position="49"/>
        <end position="71"/>
    </location>
</feature>
<dbReference type="InterPro" id="IPR050797">
    <property type="entry name" value="Carb_Metab_Trans_Reg"/>
</dbReference>
<evidence type="ECO:0000256" key="4">
    <source>
        <dbReference type="ARBA" id="ARBA00023163"/>
    </source>
</evidence>
<keyword evidence="9" id="KW-1185">Reference proteome</keyword>
<evidence type="ECO:0000256" key="1">
    <source>
        <dbReference type="ARBA" id="ARBA00022723"/>
    </source>
</evidence>
<feature type="domain" description="Zn(2)-C6 fungal-type" evidence="7">
    <location>
        <begin position="15"/>
        <end position="47"/>
    </location>
</feature>
<dbReference type="STRING" id="109264.A0A1F8A0M9"/>
<evidence type="ECO:0000256" key="5">
    <source>
        <dbReference type="ARBA" id="ARBA00023242"/>
    </source>
</evidence>
<name>A0A1F8A0M9_9EURO</name>
<dbReference type="GO" id="GO:0003677">
    <property type="term" value="F:DNA binding"/>
    <property type="evidence" value="ECO:0007669"/>
    <property type="project" value="UniProtKB-KW"/>
</dbReference>
<dbReference type="Pfam" id="PF04082">
    <property type="entry name" value="Fungal_trans"/>
    <property type="match status" value="1"/>
</dbReference>
<dbReference type="OrthoDB" id="3034343at2759"/>
<dbReference type="EMBL" id="LYCR01000049">
    <property type="protein sequence ID" value="OGM44868.1"/>
    <property type="molecule type" value="Genomic_DNA"/>
</dbReference>
<gene>
    <name evidence="8" type="ORF">ABOM_006081</name>
</gene>
<dbReference type="PROSITE" id="PS50048">
    <property type="entry name" value="ZN2_CY6_FUNGAL_2"/>
    <property type="match status" value="1"/>
</dbReference>